<dbReference type="AlphaFoldDB" id="A0A1C3CVW6"/>
<dbReference type="Proteomes" id="UP000186553">
    <property type="component" value="Unassembled WGS sequence"/>
</dbReference>
<organism evidence="1 2">
    <name type="scientific">Acinetobacter celticus</name>
    <dbReference type="NCBI Taxonomy" id="1891224"/>
    <lineage>
        <taxon>Bacteria</taxon>
        <taxon>Pseudomonadati</taxon>
        <taxon>Pseudomonadota</taxon>
        <taxon>Gammaproteobacteria</taxon>
        <taxon>Moraxellales</taxon>
        <taxon>Moraxellaceae</taxon>
        <taxon>Acinetobacter</taxon>
    </lineage>
</organism>
<protein>
    <submittedName>
        <fullName evidence="1">Uncharacterized protein</fullName>
    </submittedName>
</protein>
<name>A0A1C3CVW6_9GAMM</name>
<sequence length="88" mass="10406">MPSKVNKVDQPSKYIETELGKEKLCIECNEYWPLDDEFWSHRIVALVGGNTSKRYESVCKSCYDIRYRPNRTKTKNRIKSAYEKRAVI</sequence>
<keyword evidence="2" id="KW-1185">Reference proteome</keyword>
<dbReference type="EMBL" id="MBDL01000010">
    <property type="protein sequence ID" value="ODA12940.1"/>
    <property type="molecule type" value="Genomic_DNA"/>
</dbReference>
<evidence type="ECO:0000313" key="2">
    <source>
        <dbReference type="Proteomes" id="UP000186553"/>
    </source>
</evidence>
<gene>
    <name evidence="1" type="ORF">BBP83_09400</name>
</gene>
<accession>A0A1C3CVW6</accession>
<evidence type="ECO:0000313" key="1">
    <source>
        <dbReference type="EMBL" id="ODA12940.1"/>
    </source>
</evidence>
<comment type="caution">
    <text evidence="1">The sequence shown here is derived from an EMBL/GenBank/DDBJ whole genome shotgun (WGS) entry which is preliminary data.</text>
</comment>
<dbReference type="OrthoDB" id="5892231at2"/>
<dbReference type="STRING" id="1891224.BBP83_09400"/>
<reference evidence="1 2" key="1">
    <citation type="submission" date="2016-07" db="EMBL/GenBank/DDBJ databases">
        <title>Acinetobacter sp. ANC 4603.</title>
        <authorList>
            <person name="Radolfova-Krizova L."/>
            <person name="Nemec A."/>
        </authorList>
    </citation>
    <scope>NUCLEOTIDE SEQUENCE [LARGE SCALE GENOMIC DNA]</scope>
    <source>
        <strain evidence="1 2">ANC 4603</strain>
    </source>
</reference>
<proteinExistence type="predicted"/>